<dbReference type="Pfam" id="PF01423">
    <property type="entry name" value="LSM"/>
    <property type="match status" value="1"/>
</dbReference>
<evidence type="ECO:0000256" key="5">
    <source>
        <dbReference type="ARBA" id="ARBA00022884"/>
    </source>
</evidence>
<feature type="domain" description="Sm" evidence="10">
    <location>
        <begin position="1"/>
        <end position="76"/>
    </location>
</feature>
<dbReference type="InterPro" id="IPR010920">
    <property type="entry name" value="LSM_dom_sf"/>
</dbReference>
<comment type="subcellular location">
    <subcellularLocation>
        <location evidence="1 9">Nucleus</location>
    </subcellularLocation>
</comment>
<keyword evidence="4 9" id="KW-0747">Spliceosome</keyword>
<evidence type="ECO:0000256" key="4">
    <source>
        <dbReference type="ARBA" id="ARBA00022728"/>
    </source>
</evidence>
<dbReference type="PANTHER" id="PTHR15588">
    <property type="entry name" value="LSM1"/>
    <property type="match status" value="1"/>
</dbReference>
<dbReference type="EMBL" id="BDSP01000092">
    <property type="protein sequence ID" value="GAX15440.1"/>
    <property type="molecule type" value="Genomic_DNA"/>
</dbReference>
<comment type="function">
    <text evidence="9">Plays role in pre-mRNA splicing as component of the U4/U6-U5 tri-snRNP complex that is involved in spliceosome assembly, and as component of the precatalytic spliceosome (spliceosome B complex). The heptameric LSM2-8 complex binds specifically to the 3'-terminal U-tract of U6 snRNA.</text>
</comment>
<keyword evidence="3 9" id="KW-0507">mRNA processing</keyword>
<evidence type="ECO:0000259" key="10">
    <source>
        <dbReference type="PROSITE" id="PS52002"/>
    </source>
</evidence>
<evidence type="ECO:0000256" key="2">
    <source>
        <dbReference type="ARBA" id="ARBA00006850"/>
    </source>
</evidence>
<dbReference type="SUPFAM" id="SSF50182">
    <property type="entry name" value="Sm-like ribonucleoproteins"/>
    <property type="match status" value="1"/>
</dbReference>
<dbReference type="OrthoDB" id="10263346at2759"/>
<evidence type="ECO:0000256" key="1">
    <source>
        <dbReference type="ARBA" id="ARBA00004123"/>
    </source>
</evidence>
<dbReference type="InterPro" id="IPR001163">
    <property type="entry name" value="Sm_dom_euk/arc"/>
</dbReference>
<dbReference type="InterPro" id="IPR034103">
    <property type="entry name" value="Lsm8"/>
</dbReference>
<dbReference type="GO" id="GO:0000398">
    <property type="term" value="P:mRNA splicing, via spliceosome"/>
    <property type="evidence" value="ECO:0007669"/>
    <property type="project" value="UniProtKB-UniRule"/>
</dbReference>
<dbReference type="PANTHER" id="PTHR15588:SF9">
    <property type="entry name" value="U6 SNRNA-ASSOCIATED SM-LIKE PROTEIN LSM8"/>
    <property type="match status" value="1"/>
</dbReference>
<dbReference type="FunCoup" id="A0A1Z5JN52">
    <property type="interactions" value="719"/>
</dbReference>
<sequence>MASTLKEWKDKTICVVTCDGRIIIGKLIGHDQVQNLILNEAHERIYSEDTDVEEMPLGLYLVRGDNLCVVGEFDAAKMDDTIRVPEPLPHIYQQQM</sequence>
<keyword evidence="12" id="KW-1185">Reference proteome</keyword>
<evidence type="ECO:0000313" key="11">
    <source>
        <dbReference type="EMBL" id="GAX15440.1"/>
    </source>
</evidence>
<comment type="similarity">
    <text evidence="2 9">Belongs to the snRNP Sm proteins family.</text>
</comment>
<dbReference type="GO" id="GO:0003729">
    <property type="term" value="F:mRNA binding"/>
    <property type="evidence" value="ECO:0007669"/>
    <property type="project" value="TreeGrafter"/>
</dbReference>
<evidence type="ECO:0000256" key="7">
    <source>
        <dbReference type="ARBA" id="ARBA00023242"/>
    </source>
</evidence>
<dbReference type="PROSITE" id="PS52002">
    <property type="entry name" value="SM"/>
    <property type="match status" value="1"/>
</dbReference>
<dbReference type="SMART" id="SM00651">
    <property type="entry name" value="Sm"/>
    <property type="match status" value="1"/>
</dbReference>
<dbReference type="InterPro" id="IPR044642">
    <property type="entry name" value="PTHR15588"/>
</dbReference>
<keyword evidence="5 9" id="KW-0694">RNA-binding</keyword>
<protein>
    <recommendedName>
        <fullName evidence="9">U6 snRNA-associated Sm-like protein LSm8</fullName>
    </recommendedName>
</protein>
<evidence type="ECO:0000256" key="9">
    <source>
        <dbReference type="RuleBase" id="RU365048"/>
    </source>
</evidence>
<dbReference type="CDD" id="cd01727">
    <property type="entry name" value="LSm8"/>
    <property type="match status" value="1"/>
</dbReference>
<evidence type="ECO:0000313" key="12">
    <source>
        <dbReference type="Proteomes" id="UP000198406"/>
    </source>
</evidence>
<dbReference type="Proteomes" id="UP000198406">
    <property type="component" value="Unassembled WGS sequence"/>
</dbReference>
<proteinExistence type="inferred from homology"/>
<reference evidence="11 12" key="1">
    <citation type="journal article" date="2015" name="Plant Cell">
        <title>Oil accumulation by the oleaginous diatom Fistulifera solaris as revealed by the genome and transcriptome.</title>
        <authorList>
            <person name="Tanaka T."/>
            <person name="Maeda Y."/>
            <person name="Veluchamy A."/>
            <person name="Tanaka M."/>
            <person name="Abida H."/>
            <person name="Marechal E."/>
            <person name="Bowler C."/>
            <person name="Muto M."/>
            <person name="Sunaga Y."/>
            <person name="Tanaka M."/>
            <person name="Yoshino T."/>
            <person name="Taniguchi T."/>
            <person name="Fukuda Y."/>
            <person name="Nemoto M."/>
            <person name="Matsumoto M."/>
            <person name="Wong P.S."/>
            <person name="Aburatani S."/>
            <person name="Fujibuchi W."/>
        </authorList>
    </citation>
    <scope>NUCLEOTIDE SEQUENCE [LARGE SCALE GENOMIC DNA]</scope>
    <source>
        <strain evidence="11 12">JPCC DA0580</strain>
    </source>
</reference>
<dbReference type="GO" id="GO:0071011">
    <property type="term" value="C:precatalytic spliceosome"/>
    <property type="evidence" value="ECO:0007669"/>
    <property type="project" value="TreeGrafter"/>
</dbReference>
<organism evidence="11 12">
    <name type="scientific">Fistulifera solaris</name>
    <name type="common">Oleaginous diatom</name>
    <dbReference type="NCBI Taxonomy" id="1519565"/>
    <lineage>
        <taxon>Eukaryota</taxon>
        <taxon>Sar</taxon>
        <taxon>Stramenopiles</taxon>
        <taxon>Ochrophyta</taxon>
        <taxon>Bacillariophyta</taxon>
        <taxon>Bacillariophyceae</taxon>
        <taxon>Bacillariophycidae</taxon>
        <taxon>Naviculales</taxon>
        <taxon>Naviculaceae</taxon>
        <taxon>Fistulifera</taxon>
    </lineage>
</organism>
<dbReference type="AlphaFoldDB" id="A0A1Z5JN52"/>
<name>A0A1Z5JN52_FISSO</name>
<gene>
    <name evidence="9" type="primary">LSM8</name>
    <name evidence="11" type="ORF">FisN_8Lu317</name>
</gene>
<comment type="caution">
    <text evidence="11">The sequence shown here is derived from an EMBL/GenBank/DDBJ whole genome shotgun (WGS) entry which is preliminary data.</text>
</comment>
<dbReference type="InterPro" id="IPR047575">
    <property type="entry name" value="Sm"/>
</dbReference>
<keyword evidence="6 9" id="KW-0508">mRNA splicing</keyword>
<keyword evidence="7 9" id="KW-0539">Nucleus</keyword>
<dbReference type="GO" id="GO:0046540">
    <property type="term" value="C:U4/U6 x U5 tri-snRNP complex"/>
    <property type="evidence" value="ECO:0007669"/>
    <property type="project" value="UniProtKB-UniRule"/>
</dbReference>
<evidence type="ECO:0000256" key="8">
    <source>
        <dbReference type="ARBA" id="ARBA00023274"/>
    </source>
</evidence>
<dbReference type="GO" id="GO:0005688">
    <property type="term" value="C:U6 snRNP"/>
    <property type="evidence" value="ECO:0007669"/>
    <property type="project" value="UniProtKB-UniRule"/>
</dbReference>
<comment type="subunit">
    <text evidence="9">LSm subunits form a heteromer with a doughnut shape.</text>
</comment>
<dbReference type="Gene3D" id="2.30.30.100">
    <property type="match status" value="1"/>
</dbReference>
<accession>A0A1Z5JN52</accession>
<keyword evidence="8 9" id="KW-0687">Ribonucleoprotein</keyword>
<dbReference type="InParanoid" id="A0A1Z5JN52"/>
<evidence type="ECO:0000256" key="3">
    <source>
        <dbReference type="ARBA" id="ARBA00022664"/>
    </source>
</evidence>
<evidence type="ECO:0000256" key="6">
    <source>
        <dbReference type="ARBA" id="ARBA00023187"/>
    </source>
</evidence>